<gene>
    <name evidence="4" type="ORF">HF577_05205</name>
</gene>
<evidence type="ECO:0000313" key="4">
    <source>
        <dbReference type="EMBL" id="NMH76500.1"/>
    </source>
</evidence>
<keyword evidence="5" id="KW-1185">Reference proteome</keyword>
<dbReference type="Pfam" id="PF13191">
    <property type="entry name" value="AAA_16"/>
    <property type="match status" value="1"/>
</dbReference>
<dbReference type="Gene3D" id="3.40.50.300">
    <property type="entry name" value="P-loop containing nucleotide triphosphate hydrolases"/>
    <property type="match status" value="1"/>
</dbReference>
<dbReference type="Proteomes" id="UP001296706">
    <property type="component" value="Unassembled WGS sequence"/>
</dbReference>
<dbReference type="RefSeq" id="WP_169394571.1">
    <property type="nucleotide sequence ID" value="NZ_BAAAJH010000022.1"/>
</dbReference>
<keyword evidence="2" id="KW-0067">ATP-binding</keyword>
<accession>A0ABX1R7Y9</accession>
<dbReference type="PANTHER" id="PTHR16305">
    <property type="entry name" value="TESTICULAR SOLUBLE ADENYLYL CYCLASE"/>
    <property type="match status" value="1"/>
</dbReference>
<evidence type="ECO:0000259" key="3">
    <source>
        <dbReference type="Pfam" id="PF13191"/>
    </source>
</evidence>
<organism evidence="4 5">
    <name type="scientific">Pseudonocardia xinjiangensis</name>
    <dbReference type="NCBI Taxonomy" id="75289"/>
    <lineage>
        <taxon>Bacteria</taxon>
        <taxon>Bacillati</taxon>
        <taxon>Actinomycetota</taxon>
        <taxon>Actinomycetes</taxon>
        <taxon>Pseudonocardiales</taxon>
        <taxon>Pseudonocardiaceae</taxon>
        <taxon>Pseudonocardia</taxon>
    </lineage>
</organism>
<keyword evidence="1" id="KW-0547">Nucleotide-binding</keyword>
<dbReference type="SUPFAM" id="SSF52540">
    <property type="entry name" value="P-loop containing nucleoside triphosphate hydrolases"/>
    <property type="match status" value="1"/>
</dbReference>
<dbReference type="EMBL" id="JAAXKY010000009">
    <property type="protein sequence ID" value="NMH76500.1"/>
    <property type="molecule type" value="Genomic_DNA"/>
</dbReference>
<name>A0ABX1R7Y9_9PSEU</name>
<evidence type="ECO:0000256" key="1">
    <source>
        <dbReference type="ARBA" id="ARBA00022741"/>
    </source>
</evidence>
<dbReference type="InterPro" id="IPR027417">
    <property type="entry name" value="P-loop_NTPase"/>
</dbReference>
<evidence type="ECO:0000256" key="2">
    <source>
        <dbReference type="ARBA" id="ARBA00022840"/>
    </source>
</evidence>
<feature type="domain" description="Orc1-like AAA ATPase" evidence="3">
    <location>
        <begin position="3"/>
        <end position="174"/>
    </location>
</feature>
<protein>
    <submittedName>
        <fullName evidence="4">AAA family ATPase</fullName>
    </submittedName>
</protein>
<sequence length="1067" mass="113333">MAFVGRTRPLSRVLATVADASRGRARLVLVSGPAGIGKTTLVGEAVLRAGLPVGWGTCADAERTPAMWPWTTALRGLSSAFEPAAAALTAADTVELARVLPELAPAGPGPRPDDRPDTDAARLRLFDAVARFVEGLARQGPALLVLDDLQWADASSLALLRFLARPYRPIPLVIIGAYRDDELDATAAAVLDELAAHSELVALRGLSRDEVFELVTDTVDGAGAQRWADEVHRRTGGHPFLAQQLTELLADPAGSAGEVPAAVREVVAHRTARLSAGAVAMVETAAVAGTDLVPDVLGAVCGVDQATVAALCEEGVAAGVLARDHVPARTRIAHDLFRESIVAGITVERRLHLHGRIADALEHRHERGAAVLAADLARHCAAAVPVEGGVRAVRWAHAAADVERRRLAFGEAAGHLARARRAVEDAGVGAGPALVDLLAEEADAQARAGDPTRARALLDDAWQRATSLGDGERLGRVALGVQRLGARFAMPRDAVVAVLEGALAASRGTGTALEAQLLAGLARELHHSVPEQRPRAGPLSEKAIDLARGIDDPETLHSCLLARHDVLWTPGRAAQRVGIAREITQLAERAGDAERHADGLLLTANALLEEGSAAFRSALAQYLHAAEQLRQPHHDYLVATRRGALALIDGRLDDAENLIGDANALGERIAEPDAGNVRMSQQLGLVRARGDPERLRATAAEAVRWWVGVPSHAHAVAAGFLALAGDEADLEAARRALDTVLALDTWRADRSYLWSVFVGSMTTAAVGLRDHEVCTQLLAELGPVTGSCGVNGALVCFMGSNAHWAGVLSGALGRRADAERSLLQALAVHRRLGARPWEAETCLELARLTASPEHAERATALAAEHGLHGVAARLAPSVGRVTPHRSGVAELRRDGELWRIRYRDSTAHLPDIKGLADLAVLLARPGADVHVIELAGATTGDHNDGDLLDPRARAAYRHRLAEIDRELQLTRDDHDLGRVQELELQHTALLSELRRAAGLAGRPRALGSSTTERARKAVTARIRDAIRRIGLVHPELGGHLDRSVRTGTRCCYQPTEAVTWTLAPHRD</sequence>
<proteinExistence type="predicted"/>
<reference evidence="4 5" key="1">
    <citation type="submission" date="2020-04" db="EMBL/GenBank/DDBJ databases">
        <authorList>
            <person name="Klaysubun C."/>
            <person name="Duangmal K."/>
            <person name="Lipun K."/>
        </authorList>
    </citation>
    <scope>NUCLEOTIDE SEQUENCE [LARGE SCALE GENOMIC DNA]</scope>
    <source>
        <strain evidence="4 5">JCM 11839</strain>
    </source>
</reference>
<dbReference type="PANTHER" id="PTHR16305:SF35">
    <property type="entry name" value="TRANSCRIPTIONAL ACTIVATOR DOMAIN"/>
    <property type="match status" value="1"/>
</dbReference>
<dbReference type="InterPro" id="IPR041664">
    <property type="entry name" value="AAA_16"/>
</dbReference>
<comment type="caution">
    <text evidence="4">The sequence shown here is derived from an EMBL/GenBank/DDBJ whole genome shotgun (WGS) entry which is preliminary data.</text>
</comment>
<evidence type="ECO:0000313" key="5">
    <source>
        <dbReference type="Proteomes" id="UP001296706"/>
    </source>
</evidence>